<accession>A0A5R8ZH84</accession>
<organism evidence="5 6">
    <name type="scientific">Pseudomonas mosselii</name>
    <dbReference type="NCBI Taxonomy" id="78327"/>
    <lineage>
        <taxon>Bacteria</taxon>
        <taxon>Pseudomonadati</taxon>
        <taxon>Pseudomonadota</taxon>
        <taxon>Gammaproteobacteria</taxon>
        <taxon>Pseudomonadales</taxon>
        <taxon>Pseudomonadaceae</taxon>
        <taxon>Pseudomonas</taxon>
    </lineage>
</organism>
<evidence type="ECO:0000259" key="4">
    <source>
        <dbReference type="Pfam" id="PF22725"/>
    </source>
</evidence>
<dbReference type="AlphaFoldDB" id="A0A5R8ZH84"/>
<dbReference type="GO" id="GO:0000166">
    <property type="term" value="F:nucleotide binding"/>
    <property type="evidence" value="ECO:0007669"/>
    <property type="project" value="InterPro"/>
</dbReference>
<comment type="caution">
    <text evidence="5">The sequence shown here is derived from an EMBL/GenBank/DDBJ whole genome shotgun (WGS) entry which is preliminary data.</text>
</comment>
<evidence type="ECO:0000313" key="6">
    <source>
        <dbReference type="Proteomes" id="UP000309819"/>
    </source>
</evidence>
<comment type="similarity">
    <text evidence="1">Belongs to the Gfo/Idh/MocA family.</text>
</comment>
<evidence type="ECO:0000256" key="2">
    <source>
        <dbReference type="ARBA" id="ARBA00023002"/>
    </source>
</evidence>
<dbReference type="PANTHER" id="PTHR42840">
    <property type="entry name" value="NAD(P)-BINDING ROSSMANN-FOLD SUPERFAMILY PROTEIN-RELATED"/>
    <property type="match status" value="1"/>
</dbReference>
<dbReference type="SUPFAM" id="SSF55347">
    <property type="entry name" value="Glyceraldehyde-3-phosphate dehydrogenase-like, C-terminal domain"/>
    <property type="match status" value="1"/>
</dbReference>
<dbReference type="EMBL" id="VAUO01000001">
    <property type="protein sequence ID" value="TLP65132.1"/>
    <property type="molecule type" value="Genomic_DNA"/>
</dbReference>
<gene>
    <name evidence="5" type="primary">iolG</name>
    <name evidence="5" type="ORF">FEM01_02835</name>
</gene>
<proteinExistence type="inferred from homology"/>
<dbReference type="InterPro" id="IPR030827">
    <property type="entry name" value="Myo_inos_IolG"/>
</dbReference>
<dbReference type="Gene3D" id="3.30.360.10">
    <property type="entry name" value="Dihydrodipicolinate Reductase, domain 2"/>
    <property type="match status" value="1"/>
</dbReference>
<dbReference type="GO" id="GO:0005737">
    <property type="term" value="C:cytoplasm"/>
    <property type="evidence" value="ECO:0007669"/>
    <property type="project" value="TreeGrafter"/>
</dbReference>
<dbReference type="GO" id="GO:0006740">
    <property type="term" value="P:NADPH regeneration"/>
    <property type="evidence" value="ECO:0007669"/>
    <property type="project" value="TreeGrafter"/>
</dbReference>
<keyword evidence="2 5" id="KW-0560">Oxidoreductase</keyword>
<dbReference type="Proteomes" id="UP000309819">
    <property type="component" value="Unassembled WGS sequence"/>
</dbReference>
<dbReference type="NCBIfam" id="TIGR04380">
    <property type="entry name" value="myo_inos_iolG"/>
    <property type="match status" value="1"/>
</dbReference>
<sequence>MLRVGILGCGRIGNVHAASLMQIPTAKLVAVADAIPAAAETCASRFNVEARTIDGIIRAEDIDAVVIATPSPTHFDLIHALADAGKPIFCEKPIDMSSDRVRQCIAKVSSAGVPFMTAFNQRFDPHFGALQKRLAAGEIGQLETVTITSRDPAPPPVEYLKGSGGIFRDMMIHDFDLARFLLNENPTRVFATGSALVDPAVKDVGDVDTAIALLMTKSGKICQISNSRRASYGYDQRLEVHGSKGMLRVTNIHESQVESATSSGFTMPVAKPFFLERFGPAYLAEMEQFVHCISTGTSPTPNAADGLFAQLIADAAAESLASGQTVDIKY</sequence>
<dbReference type="SUPFAM" id="SSF51735">
    <property type="entry name" value="NAD(P)-binding Rossmann-fold domains"/>
    <property type="match status" value="1"/>
</dbReference>
<dbReference type="Gene3D" id="3.40.50.720">
    <property type="entry name" value="NAD(P)-binding Rossmann-like Domain"/>
    <property type="match status" value="1"/>
</dbReference>
<dbReference type="InterPro" id="IPR036291">
    <property type="entry name" value="NAD(P)-bd_dom_sf"/>
</dbReference>
<dbReference type="Pfam" id="PF01408">
    <property type="entry name" value="GFO_IDH_MocA"/>
    <property type="match status" value="1"/>
</dbReference>
<keyword evidence="6" id="KW-1185">Reference proteome</keyword>
<dbReference type="Pfam" id="PF22725">
    <property type="entry name" value="GFO_IDH_MocA_C3"/>
    <property type="match status" value="1"/>
</dbReference>
<reference evidence="5 6" key="1">
    <citation type="submission" date="2019-05" db="EMBL/GenBank/DDBJ databases">
        <title>Pseudomonas sp. SC006 isolated from lettuce that can produce HBGAs.</title>
        <authorList>
            <person name="Wang D."/>
            <person name="Liao N."/>
            <person name="Liu D."/>
            <person name="Zhang Z."/>
            <person name="Zou S."/>
        </authorList>
    </citation>
    <scope>NUCLEOTIDE SEQUENCE [LARGE SCALE GENOMIC DNA]</scope>
    <source>
        <strain evidence="5 6">SC006</strain>
    </source>
</reference>
<feature type="domain" description="Gfo/Idh/MocA-like oxidoreductase N-terminal" evidence="3">
    <location>
        <begin position="2"/>
        <end position="118"/>
    </location>
</feature>
<dbReference type="GO" id="GO:0050112">
    <property type="term" value="F:inositol 2-dehydrogenase (NAD+) activity"/>
    <property type="evidence" value="ECO:0007669"/>
    <property type="project" value="UniProtKB-EC"/>
</dbReference>
<dbReference type="EC" id="1.1.1.18" evidence="5"/>
<dbReference type="InterPro" id="IPR055170">
    <property type="entry name" value="GFO_IDH_MocA-like_dom"/>
</dbReference>
<dbReference type="RefSeq" id="WP_121161439.1">
    <property type="nucleotide sequence ID" value="NZ_VAUO01000001.1"/>
</dbReference>
<protein>
    <submittedName>
        <fullName evidence="5">Inositol 2-dehydrogenase</fullName>
        <ecNumber evidence="5">1.1.1.18</ecNumber>
    </submittedName>
</protein>
<evidence type="ECO:0000259" key="3">
    <source>
        <dbReference type="Pfam" id="PF01408"/>
    </source>
</evidence>
<dbReference type="PANTHER" id="PTHR42840:SF3">
    <property type="entry name" value="BINDING ROSSMANN FOLD OXIDOREDUCTASE, PUTATIVE (AFU_ORTHOLOGUE AFUA_2G10240)-RELATED"/>
    <property type="match status" value="1"/>
</dbReference>
<dbReference type="OrthoDB" id="9781031at2"/>
<feature type="domain" description="GFO/IDH/MocA-like oxidoreductase" evidence="4">
    <location>
        <begin position="129"/>
        <end position="248"/>
    </location>
</feature>
<name>A0A5R8ZH84_9PSED</name>
<dbReference type="InterPro" id="IPR000683">
    <property type="entry name" value="Gfo/Idh/MocA-like_OxRdtase_N"/>
</dbReference>
<evidence type="ECO:0000313" key="5">
    <source>
        <dbReference type="EMBL" id="TLP65132.1"/>
    </source>
</evidence>
<evidence type="ECO:0000256" key="1">
    <source>
        <dbReference type="ARBA" id="ARBA00010928"/>
    </source>
</evidence>